<dbReference type="Proteomes" id="UP001262410">
    <property type="component" value="Unassembled WGS sequence"/>
</dbReference>
<proteinExistence type="inferred from homology"/>
<evidence type="ECO:0000256" key="6">
    <source>
        <dbReference type="ARBA" id="ARBA00022989"/>
    </source>
</evidence>
<evidence type="ECO:0000313" key="11">
    <source>
        <dbReference type="Proteomes" id="UP001262410"/>
    </source>
</evidence>
<dbReference type="RefSeq" id="WP_309801693.1">
    <property type="nucleotide sequence ID" value="NZ_JAVDPW010000017.1"/>
</dbReference>
<dbReference type="Gene3D" id="1.10.3720.10">
    <property type="entry name" value="MetI-like"/>
    <property type="match status" value="1"/>
</dbReference>
<keyword evidence="4" id="KW-0997">Cell inner membrane</keyword>
<dbReference type="InterPro" id="IPR000515">
    <property type="entry name" value="MetI-like"/>
</dbReference>
<keyword evidence="2 8" id="KW-0813">Transport</keyword>
<feature type="transmembrane region" description="Helical" evidence="8">
    <location>
        <begin position="175"/>
        <end position="194"/>
    </location>
</feature>
<accession>A0ABU1K138</accession>
<feature type="transmembrane region" description="Helical" evidence="8">
    <location>
        <begin position="64"/>
        <end position="86"/>
    </location>
</feature>
<dbReference type="PROSITE" id="PS50928">
    <property type="entry name" value="ABC_TM1"/>
    <property type="match status" value="1"/>
</dbReference>
<evidence type="ECO:0000256" key="5">
    <source>
        <dbReference type="ARBA" id="ARBA00022692"/>
    </source>
</evidence>
<keyword evidence="3" id="KW-1003">Cell membrane</keyword>
<reference evidence="10 11" key="1">
    <citation type="submission" date="2023-07" db="EMBL/GenBank/DDBJ databases">
        <title>Sorghum-associated microbial communities from plants grown in Nebraska, USA.</title>
        <authorList>
            <person name="Schachtman D."/>
        </authorList>
    </citation>
    <scope>NUCLEOTIDE SEQUENCE [LARGE SCALE GENOMIC DNA]</scope>
    <source>
        <strain evidence="10 11">584</strain>
    </source>
</reference>
<name>A0ABU1K138_9PROT</name>
<dbReference type="PANTHER" id="PTHR43357">
    <property type="entry name" value="INNER MEMBRANE ABC TRANSPORTER PERMEASE PROTEIN YDCV"/>
    <property type="match status" value="1"/>
</dbReference>
<keyword evidence="7 8" id="KW-0472">Membrane</keyword>
<dbReference type="EMBL" id="JAVDPW010000017">
    <property type="protein sequence ID" value="MDR6294248.1"/>
    <property type="molecule type" value="Genomic_DNA"/>
</dbReference>
<evidence type="ECO:0000256" key="2">
    <source>
        <dbReference type="ARBA" id="ARBA00022448"/>
    </source>
</evidence>
<feature type="transmembrane region" description="Helical" evidence="8">
    <location>
        <begin position="230"/>
        <end position="250"/>
    </location>
</feature>
<evidence type="ECO:0000259" key="9">
    <source>
        <dbReference type="PROSITE" id="PS50928"/>
    </source>
</evidence>
<comment type="subcellular location">
    <subcellularLocation>
        <location evidence="1">Cell inner membrane</location>
        <topology evidence="1">Multi-pass membrane protein</topology>
    </subcellularLocation>
    <subcellularLocation>
        <location evidence="8">Cell membrane</location>
        <topology evidence="8">Multi-pass membrane protein</topology>
    </subcellularLocation>
</comment>
<protein>
    <submittedName>
        <fullName evidence="10">Spermidine/putrescine transport system permease protein</fullName>
    </submittedName>
</protein>
<sequence>MRWSVLVALCWAVLLFLMLPTLVAMPLSVTPNRYLSLPTDGISFQHYETLFGDPVWRSAMLQSLGIGLAVTALSVTLGTLAAIGLWRLSSALGELARMLALAPLIVPPVVSALAFYRFFADLGLLDSFAGVILAHTLLAAPYVLVTVSAALAAVDPRQDQASRSLGASQSQTIRWVILPQILPGILAGAVFAFLTSWDEIVVTLFIAARAVYTLPRKMWDGINDQVDPTIAAAATVLFAVTLLLVILQILRAGREPASSDREVVR</sequence>
<dbReference type="InterPro" id="IPR035906">
    <property type="entry name" value="MetI-like_sf"/>
</dbReference>
<evidence type="ECO:0000256" key="1">
    <source>
        <dbReference type="ARBA" id="ARBA00004429"/>
    </source>
</evidence>
<evidence type="ECO:0000256" key="4">
    <source>
        <dbReference type="ARBA" id="ARBA00022519"/>
    </source>
</evidence>
<dbReference type="Pfam" id="PF00528">
    <property type="entry name" value="BPD_transp_1"/>
    <property type="match status" value="1"/>
</dbReference>
<evidence type="ECO:0000256" key="3">
    <source>
        <dbReference type="ARBA" id="ARBA00022475"/>
    </source>
</evidence>
<comment type="caution">
    <text evidence="10">The sequence shown here is derived from an EMBL/GenBank/DDBJ whole genome shotgun (WGS) entry which is preliminary data.</text>
</comment>
<organism evidence="10 11">
    <name type="scientific">Inquilinus ginsengisoli</name>
    <dbReference type="NCBI Taxonomy" id="363840"/>
    <lineage>
        <taxon>Bacteria</taxon>
        <taxon>Pseudomonadati</taxon>
        <taxon>Pseudomonadota</taxon>
        <taxon>Alphaproteobacteria</taxon>
        <taxon>Rhodospirillales</taxon>
        <taxon>Rhodospirillaceae</taxon>
        <taxon>Inquilinus</taxon>
    </lineage>
</organism>
<feature type="transmembrane region" description="Helical" evidence="8">
    <location>
        <begin position="131"/>
        <end position="154"/>
    </location>
</feature>
<gene>
    <name evidence="10" type="ORF">E9232_006802</name>
</gene>
<evidence type="ECO:0000256" key="8">
    <source>
        <dbReference type="RuleBase" id="RU363032"/>
    </source>
</evidence>
<keyword evidence="11" id="KW-1185">Reference proteome</keyword>
<dbReference type="CDD" id="cd06261">
    <property type="entry name" value="TM_PBP2"/>
    <property type="match status" value="1"/>
</dbReference>
<dbReference type="SUPFAM" id="SSF161098">
    <property type="entry name" value="MetI-like"/>
    <property type="match status" value="1"/>
</dbReference>
<dbReference type="PANTHER" id="PTHR43357:SF4">
    <property type="entry name" value="INNER MEMBRANE ABC TRANSPORTER PERMEASE PROTEIN YDCV"/>
    <property type="match status" value="1"/>
</dbReference>
<comment type="similarity">
    <text evidence="8">Belongs to the binding-protein-dependent transport system permease family.</text>
</comment>
<keyword evidence="6 8" id="KW-1133">Transmembrane helix</keyword>
<evidence type="ECO:0000256" key="7">
    <source>
        <dbReference type="ARBA" id="ARBA00023136"/>
    </source>
</evidence>
<keyword evidence="5 8" id="KW-0812">Transmembrane</keyword>
<evidence type="ECO:0000313" key="10">
    <source>
        <dbReference type="EMBL" id="MDR6294248.1"/>
    </source>
</evidence>
<feature type="domain" description="ABC transmembrane type-1" evidence="9">
    <location>
        <begin position="60"/>
        <end position="248"/>
    </location>
</feature>
<feature type="transmembrane region" description="Helical" evidence="8">
    <location>
        <begin position="98"/>
        <end position="119"/>
    </location>
</feature>